<dbReference type="EMBL" id="JAMQOS010000002">
    <property type="protein sequence ID" value="MDS0281968.1"/>
    <property type="molecule type" value="Genomic_DNA"/>
</dbReference>
<organism evidence="1 2">
    <name type="scientific">Haloarcula onubensis</name>
    <dbReference type="NCBI Taxonomy" id="2950539"/>
    <lineage>
        <taxon>Archaea</taxon>
        <taxon>Methanobacteriati</taxon>
        <taxon>Methanobacteriota</taxon>
        <taxon>Stenosarchaea group</taxon>
        <taxon>Halobacteria</taxon>
        <taxon>Halobacteriales</taxon>
        <taxon>Haloarculaceae</taxon>
        <taxon>Haloarcula</taxon>
    </lineage>
</organism>
<evidence type="ECO:0000313" key="1">
    <source>
        <dbReference type="EMBL" id="MDS0281968.1"/>
    </source>
</evidence>
<dbReference type="RefSeq" id="WP_310899804.1">
    <property type="nucleotide sequence ID" value="NZ_JAMQOS010000002.1"/>
</dbReference>
<comment type="caution">
    <text evidence="1">The sequence shown here is derived from an EMBL/GenBank/DDBJ whole genome shotgun (WGS) entry which is preliminary data.</text>
</comment>
<keyword evidence="2" id="KW-1185">Reference proteome</keyword>
<sequence>MTRETTADRKTLGTTLTALSSSANGLSSSVQELNRAIDDLQVSTAQWGENQRAASESLSRAADSLKPVSVGVTDAAASGGFAAADD</sequence>
<reference evidence="1 2" key="1">
    <citation type="submission" date="2022-06" db="EMBL/GenBank/DDBJ databases">
        <title>Halomicroarcula sp. a new haloarchaeum isolate from saline soil.</title>
        <authorList>
            <person name="Strakova D."/>
            <person name="Galisteo C."/>
            <person name="Sanchez-Porro C."/>
            <person name="Ventosa A."/>
        </authorList>
    </citation>
    <scope>NUCLEOTIDE SEQUENCE [LARGE SCALE GENOMIC DNA]</scope>
    <source>
        <strain evidence="1 2">S3CR25-11</strain>
    </source>
</reference>
<evidence type="ECO:0000313" key="2">
    <source>
        <dbReference type="Proteomes" id="UP001268864"/>
    </source>
</evidence>
<name>A0ABU2FMI3_9EURY</name>
<proteinExistence type="predicted"/>
<protein>
    <submittedName>
        <fullName evidence="1">Uncharacterized protein</fullName>
    </submittedName>
</protein>
<gene>
    <name evidence="1" type="ORF">NDI86_07510</name>
</gene>
<accession>A0ABU2FMI3</accession>
<dbReference type="Proteomes" id="UP001268864">
    <property type="component" value="Unassembled WGS sequence"/>
</dbReference>